<keyword evidence="7 10" id="KW-0784">Thiamine biosynthesis</keyword>
<reference evidence="12 13" key="1">
    <citation type="submission" date="2010-08" db="EMBL/GenBank/DDBJ databases">
        <authorList>
            <consortium name="US DOE Joint Genome Institute (JGI-PGF)"/>
            <person name="Lucas S."/>
            <person name="Copeland A."/>
            <person name="Lapidus A."/>
            <person name="Cheng J.-F."/>
            <person name="Bruce D."/>
            <person name="Goodwin L."/>
            <person name="Pitluck S."/>
            <person name="Land M.L."/>
            <person name="Hauser L."/>
            <person name="Chang Y.-J."/>
            <person name="Anderson I.J."/>
            <person name="Johnson E."/>
            <person name="Mulhopadhyay B."/>
            <person name="Kyrpides N."/>
            <person name="Woyke T.J."/>
        </authorList>
    </citation>
    <scope>NUCLEOTIDE SEQUENCE [LARGE SCALE GENOMIC DNA]</scope>
    <source>
        <strain evidence="12 13">6</strain>
    </source>
</reference>
<dbReference type="FunFam" id="3.40.50.920:FF:000002">
    <property type="entry name" value="1-deoxy-D-xylulose-5-phosphate synthase"/>
    <property type="match status" value="1"/>
</dbReference>
<dbReference type="eggNOG" id="COG1154">
    <property type="taxonomic scope" value="Bacteria"/>
</dbReference>
<keyword evidence="13" id="KW-1185">Reference proteome</keyword>
<dbReference type="CDD" id="cd07033">
    <property type="entry name" value="TPP_PYR_DXS_TK_like"/>
    <property type="match status" value="1"/>
</dbReference>
<dbReference type="GO" id="GO:0016114">
    <property type="term" value="P:terpenoid biosynthetic process"/>
    <property type="evidence" value="ECO:0007669"/>
    <property type="project" value="UniProtKB-UniRule"/>
</dbReference>
<feature type="binding site" evidence="10">
    <location>
        <position position="367"/>
    </location>
    <ligand>
        <name>thiamine diphosphate</name>
        <dbReference type="ChEBI" id="CHEBI:58937"/>
    </ligand>
</feature>
<comment type="cofactor">
    <cofactor evidence="10">
        <name>Mg(2+)</name>
        <dbReference type="ChEBI" id="CHEBI:18420"/>
    </cofactor>
    <text evidence="10">Binds 1 Mg(2+) ion per subunit.</text>
</comment>
<feature type="binding site" evidence="10">
    <location>
        <begin position="116"/>
        <end position="118"/>
    </location>
    <ligand>
        <name>thiamine diphosphate</name>
        <dbReference type="ChEBI" id="CHEBI:58937"/>
    </ligand>
</feature>
<feature type="binding site" evidence="10">
    <location>
        <position position="147"/>
    </location>
    <ligand>
        <name>Mg(2+)</name>
        <dbReference type="ChEBI" id="CHEBI:18420"/>
    </ligand>
</feature>
<gene>
    <name evidence="10" type="primary">dxs</name>
    <name evidence="12" type="ORF">EubceDRAFT1_1773</name>
</gene>
<dbReference type="Pfam" id="PF02779">
    <property type="entry name" value="Transket_pyr"/>
    <property type="match status" value="1"/>
</dbReference>
<dbReference type="SUPFAM" id="SSF52518">
    <property type="entry name" value="Thiamin diphosphate-binding fold (THDP-binding)"/>
    <property type="match status" value="2"/>
</dbReference>
<evidence type="ECO:0000313" key="12">
    <source>
        <dbReference type="EMBL" id="EIM57550.1"/>
    </source>
</evidence>
<feature type="binding site" evidence="10">
    <location>
        <position position="176"/>
    </location>
    <ligand>
        <name>Mg(2+)</name>
        <dbReference type="ChEBI" id="CHEBI:18420"/>
    </ligand>
</feature>
<comment type="subunit">
    <text evidence="3 10">Homodimer.</text>
</comment>
<feature type="binding site" evidence="10">
    <location>
        <begin position="148"/>
        <end position="149"/>
    </location>
    <ligand>
        <name>thiamine diphosphate</name>
        <dbReference type="ChEBI" id="CHEBI:58937"/>
    </ligand>
</feature>
<feature type="domain" description="Transketolase-like pyrimidine-binding" evidence="11">
    <location>
        <begin position="316"/>
        <end position="479"/>
    </location>
</feature>
<evidence type="ECO:0000256" key="5">
    <source>
        <dbReference type="ARBA" id="ARBA00022723"/>
    </source>
</evidence>
<evidence type="ECO:0000256" key="3">
    <source>
        <dbReference type="ARBA" id="ARBA00011738"/>
    </source>
</evidence>
<dbReference type="Pfam" id="PF13292">
    <property type="entry name" value="DXP_synthase_N"/>
    <property type="match status" value="1"/>
</dbReference>
<feature type="binding site" evidence="10">
    <location>
        <position position="75"/>
    </location>
    <ligand>
        <name>thiamine diphosphate</name>
        <dbReference type="ChEBI" id="CHEBI:58937"/>
    </ligand>
</feature>
<evidence type="ECO:0000256" key="9">
    <source>
        <dbReference type="ARBA" id="ARBA00023229"/>
    </source>
</evidence>
<evidence type="ECO:0000256" key="7">
    <source>
        <dbReference type="ARBA" id="ARBA00022977"/>
    </source>
</evidence>
<dbReference type="InterPro" id="IPR033248">
    <property type="entry name" value="Transketolase_C"/>
</dbReference>
<keyword evidence="9 10" id="KW-0414">Isoprene biosynthesis</keyword>
<comment type="catalytic activity">
    <reaction evidence="10">
        <text>D-glyceraldehyde 3-phosphate + pyruvate + H(+) = 1-deoxy-D-xylulose 5-phosphate + CO2</text>
        <dbReference type="Rhea" id="RHEA:12605"/>
        <dbReference type="ChEBI" id="CHEBI:15361"/>
        <dbReference type="ChEBI" id="CHEBI:15378"/>
        <dbReference type="ChEBI" id="CHEBI:16526"/>
        <dbReference type="ChEBI" id="CHEBI:57792"/>
        <dbReference type="ChEBI" id="CHEBI:59776"/>
        <dbReference type="EC" id="2.2.1.7"/>
    </reaction>
</comment>
<dbReference type="GO" id="GO:0009228">
    <property type="term" value="P:thiamine biosynthetic process"/>
    <property type="evidence" value="ECO:0007669"/>
    <property type="project" value="UniProtKB-UniRule"/>
</dbReference>
<keyword evidence="4 10" id="KW-0808">Transferase</keyword>
<comment type="cofactor">
    <cofactor evidence="10">
        <name>thiamine diphosphate</name>
        <dbReference type="ChEBI" id="CHEBI:58937"/>
    </cofactor>
    <text evidence="10">Binds 1 thiamine pyrophosphate per subunit.</text>
</comment>
<proteinExistence type="inferred from homology"/>
<dbReference type="AlphaFoldDB" id="I5AUS7"/>
<dbReference type="NCBIfam" id="NF003933">
    <property type="entry name" value="PRK05444.2-2"/>
    <property type="match status" value="1"/>
</dbReference>
<evidence type="ECO:0000256" key="4">
    <source>
        <dbReference type="ARBA" id="ARBA00022679"/>
    </source>
</evidence>
<dbReference type="SUPFAM" id="SSF52922">
    <property type="entry name" value="TK C-terminal domain-like"/>
    <property type="match status" value="1"/>
</dbReference>
<feature type="binding site" evidence="10">
    <location>
        <position position="287"/>
    </location>
    <ligand>
        <name>thiamine diphosphate</name>
        <dbReference type="ChEBI" id="CHEBI:58937"/>
    </ligand>
</feature>
<dbReference type="NCBIfam" id="TIGR00204">
    <property type="entry name" value="dxs"/>
    <property type="match status" value="1"/>
</dbReference>
<keyword evidence="5 10" id="KW-0479">Metal-binding</keyword>
<keyword evidence="6 10" id="KW-0460">Magnesium</keyword>
<dbReference type="GO" id="GO:0000287">
    <property type="term" value="F:magnesium ion binding"/>
    <property type="evidence" value="ECO:0007669"/>
    <property type="project" value="UniProtKB-UniRule"/>
</dbReference>
<evidence type="ECO:0000259" key="11">
    <source>
        <dbReference type="SMART" id="SM00861"/>
    </source>
</evidence>
<evidence type="ECO:0000256" key="1">
    <source>
        <dbReference type="ARBA" id="ARBA00004980"/>
    </source>
</evidence>
<dbReference type="GO" id="GO:0019288">
    <property type="term" value="P:isopentenyl diphosphate biosynthetic process, methylerythritol 4-phosphate pathway"/>
    <property type="evidence" value="ECO:0007669"/>
    <property type="project" value="TreeGrafter"/>
</dbReference>
<dbReference type="PANTHER" id="PTHR43322:SF5">
    <property type="entry name" value="1-DEOXY-D-XYLULOSE-5-PHOSPHATE SYNTHASE, CHLOROPLASTIC"/>
    <property type="match status" value="1"/>
</dbReference>
<evidence type="ECO:0000256" key="6">
    <source>
        <dbReference type="ARBA" id="ARBA00022842"/>
    </source>
</evidence>
<dbReference type="EMBL" id="CM001487">
    <property type="protein sequence ID" value="EIM57550.1"/>
    <property type="molecule type" value="Genomic_DNA"/>
</dbReference>
<accession>I5AUS7</accession>
<reference evidence="12 13" key="2">
    <citation type="submission" date="2012-02" db="EMBL/GenBank/DDBJ databases">
        <title>Improved High-Quality Draft sequence of Eubacterium cellulosolvens 6.</title>
        <authorList>
            <consortium name="US DOE Joint Genome Institute"/>
            <person name="Lucas S."/>
            <person name="Han J."/>
            <person name="Lapidus A."/>
            <person name="Cheng J.-F."/>
            <person name="Goodwin L."/>
            <person name="Pitluck S."/>
            <person name="Peters L."/>
            <person name="Mikhailova N."/>
            <person name="Gu W."/>
            <person name="Detter J.C."/>
            <person name="Han C."/>
            <person name="Tapia R."/>
            <person name="Land M."/>
            <person name="Hauser L."/>
            <person name="Kyrpides N."/>
            <person name="Ivanova N."/>
            <person name="Pagani I."/>
            <person name="Johnson E."/>
            <person name="Mukhopadhyay B."/>
            <person name="Anderson I."/>
            <person name="Woyke T."/>
        </authorList>
    </citation>
    <scope>NUCLEOTIDE SEQUENCE [LARGE SCALE GENOMIC DNA]</scope>
    <source>
        <strain evidence="12 13">6</strain>
    </source>
</reference>
<dbReference type="EC" id="2.2.1.7" evidence="10"/>
<dbReference type="GO" id="GO:0008661">
    <property type="term" value="F:1-deoxy-D-xylulose-5-phosphate synthase activity"/>
    <property type="evidence" value="ECO:0007669"/>
    <property type="project" value="UniProtKB-UniRule"/>
</dbReference>
<dbReference type="GO" id="GO:0005829">
    <property type="term" value="C:cytosol"/>
    <property type="evidence" value="ECO:0007669"/>
    <property type="project" value="TreeGrafter"/>
</dbReference>
<comment type="function">
    <text evidence="10">Catalyzes the acyloin condensation reaction between C atoms 2 and 3 of pyruvate and glyceraldehyde 3-phosphate to yield 1-deoxy-D-xylulose-5-phosphate (DXP).</text>
</comment>
<evidence type="ECO:0000256" key="8">
    <source>
        <dbReference type="ARBA" id="ARBA00023052"/>
    </source>
</evidence>
<evidence type="ECO:0000313" key="13">
    <source>
        <dbReference type="Proteomes" id="UP000005753"/>
    </source>
</evidence>
<dbReference type="CDD" id="cd02007">
    <property type="entry name" value="TPP_DXS"/>
    <property type="match status" value="1"/>
</dbReference>
<feature type="binding site" evidence="10">
    <location>
        <position position="176"/>
    </location>
    <ligand>
        <name>thiamine diphosphate</name>
        <dbReference type="ChEBI" id="CHEBI:58937"/>
    </ligand>
</feature>
<dbReference type="InterPro" id="IPR009014">
    <property type="entry name" value="Transketo_C/PFOR_II"/>
</dbReference>
<dbReference type="Gene3D" id="3.40.50.970">
    <property type="match status" value="2"/>
</dbReference>
<dbReference type="HOGENOM" id="CLU_009227_1_4_9"/>
<dbReference type="InterPro" id="IPR005477">
    <property type="entry name" value="Dxylulose-5-P_synthase"/>
</dbReference>
<sequence>MMEKLLQQIKQPDDIKRIPQDKLQDLADEIRDYLIRSVSRTGGHLASNLGVVELTIALHYVYSLPKDKIIWDVGHQAYTHKILTGRKTDFAWLRKEGGLSGFPRREESDCDCWDAGHSSNSISAGLGFVEARNLTGGDYSVVSVIGDGALTGGMAFEAMNNAAGLKTNFVTVLNDNNMSISKNVGGLHTYLSNLRTSQAYTDFKDSLHGGLEKIPGIGDKMVSQIRRTKSSLKQLVIPGMFFEDMGFTYLGPVDGHNIRGMIRALQEARRVNGPVLLHVITEKGRGYAPATRHPERFHGTGAFDINTGVPLTYGSATYTDIFSTVMRKMGERDESVVAVTAAMADGTGLKRFANRFPDRFFDAGIAEEHAVTFAAGLALGGLKPVLAIYSSFLQRGFDQLMEDICMQKLHVVLAVDRAGFVGADGKTHNGCFDLSYLSMMPEMTVLAPKNKWELSDMMKFAIAFDGPIAIRYPKGDAWTGLEECRAPIEYGKAEVIHRGKKIALLPVGAMMKEAVSVAEALRRKGYEPTLVNMRFVKPLDEELLRELSADHELFVTMEENARRGGFGVQVLDFVNSERLPVHVEVAAIPDRYVHHASSDRQRTLCGLDAESITNRILNYLEENNGEETPGRISN</sequence>
<protein>
    <recommendedName>
        <fullName evidence="10">1-deoxy-D-xylulose-5-phosphate synthase</fullName>
        <ecNumber evidence="10">2.2.1.7</ecNumber>
    </recommendedName>
    <alternativeName>
        <fullName evidence="10">1-deoxyxylulose-5-phosphate synthase</fullName>
        <shortName evidence="10">DXP synthase</shortName>
        <shortName evidence="10">DXPS</shortName>
    </alternativeName>
</protein>
<evidence type="ECO:0000256" key="2">
    <source>
        <dbReference type="ARBA" id="ARBA00011081"/>
    </source>
</evidence>
<dbReference type="PANTHER" id="PTHR43322">
    <property type="entry name" value="1-D-DEOXYXYLULOSE 5-PHOSPHATE SYNTHASE-RELATED"/>
    <property type="match status" value="1"/>
</dbReference>
<dbReference type="Proteomes" id="UP000005753">
    <property type="component" value="Chromosome"/>
</dbReference>
<dbReference type="SMART" id="SM00861">
    <property type="entry name" value="Transket_pyr"/>
    <property type="match status" value="1"/>
</dbReference>
<dbReference type="HAMAP" id="MF_00315">
    <property type="entry name" value="DXP_synth"/>
    <property type="match status" value="1"/>
</dbReference>
<organism evidence="12 13">
    <name type="scientific">Eubacterium cellulosolvens (strain ATCC 43171 / JCM 9499 / 6)</name>
    <name type="common">Cillobacterium cellulosolvens</name>
    <dbReference type="NCBI Taxonomy" id="633697"/>
    <lineage>
        <taxon>Bacteria</taxon>
        <taxon>Bacillati</taxon>
        <taxon>Bacillota</taxon>
        <taxon>Clostridia</taxon>
        <taxon>Eubacteriales</taxon>
        <taxon>Eubacteriaceae</taxon>
        <taxon>Eubacterium</taxon>
    </lineage>
</organism>
<dbReference type="STRING" id="633697.EubceDRAFT1_1773"/>
<dbReference type="Pfam" id="PF02780">
    <property type="entry name" value="Transketolase_C"/>
    <property type="match status" value="1"/>
</dbReference>
<dbReference type="Gene3D" id="3.40.50.920">
    <property type="match status" value="1"/>
</dbReference>
<dbReference type="GO" id="GO:0030976">
    <property type="term" value="F:thiamine pyrophosphate binding"/>
    <property type="evidence" value="ECO:0007669"/>
    <property type="project" value="UniProtKB-UniRule"/>
</dbReference>
<evidence type="ECO:0000256" key="10">
    <source>
        <dbReference type="HAMAP-Rule" id="MF_00315"/>
    </source>
</evidence>
<dbReference type="InterPro" id="IPR029061">
    <property type="entry name" value="THDP-binding"/>
</dbReference>
<comment type="pathway">
    <text evidence="1 10">Metabolic intermediate biosynthesis; 1-deoxy-D-xylulose 5-phosphate biosynthesis; 1-deoxy-D-xylulose 5-phosphate from D-glyceraldehyde 3-phosphate and pyruvate: step 1/1.</text>
</comment>
<name>I5AUS7_EUBC6</name>
<dbReference type="UniPathway" id="UPA00064">
    <property type="reaction ID" value="UER00091"/>
</dbReference>
<comment type="similarity">
    <text evidence="2 10">Belongs to the transketolase family. DXPS subfamily.</text>
</comment>
<dbReference type="InterPro" id="IPR005475">
    <property type="entry name" value="Transketolase-like_Pyr-bd"/>
</dbReference>
<keyword evidence="8 10" id="KW-0786">Thiamine pyrophosphate</keyword>